<keyword evidence="1 2" id="KW-0732">Signal</keyword>
<name>A0AAN9MT93_PHACN</name>
<proteinExistence type="predicted"/>
<dbReference type="Pfam" id="PF24068">
    <property type="entry name" value="TPD1_C"/>
    <property type="match status" value="1"/>
</dbReference>
<feature type="signal peptide" evidence="2">
    <location>
        <begin position="1"/>
        <end position="19"/>
    </location>
</feature>
<evidence type="ECO:0000313" key="5">
    <source>
        <dbReference type="Proteomes" id="UP001374584"/>
    </source>
</evidence>
<evidence type="ECO:0000313" key="4">
    <source>
        <dbReference type="EMBL" id="KAK7357758.1"/>
    </source>
</evidence>
<feature type="chain" id="PRO_5044711279" evidence="2">
    <location>
        <begin position="20"/>
        <end position="117"/>
    </location>
</feature>
<dbReference type="PANTHER" id="PTHR33184">
    <property type="entry name" value="PROTEIN TAPETUM DETERMINANT 1-LIKE-RELATED"/>
    <property type="match status" value="1"/>
</dbReference>
<keyword evidence="5" id="KW-1185">Reference proteome</keyword>
<comment type="caution">
    <text evidence="3">The sequence shown here is derived from an EMBL/GenBank/DDBJ whole genome shotgun (WGS) entry which is preliminary data.</text>
</comment>
<dbReference type="EMBL" id="JAYMYR010000006">
    <property type="protein sequence ID" value="KAK7357757.1"/>
    <property type="molecule type" value="Genomic_DNA"/>
</dbReference>
<sequence>MLKIFIVAILLVFVSQAYGQCSLKDIHVTQSRTGRTVGGKPEWGVTITNWCACVQQNVKLNCKGFQTVEGIEPSLLNVSGDVCLVTSGKPVWKGAIEFNYAWDTQFPLNPISAEVAC</sequence>
<gene>
    <name evidence="3" type="ORF">VNO80_17053</name>
    <name evidence="4" type="ORF">VNO80_17054</name>
</gene>
<dbReference type="GO" id="GO:0001709">
    <property type="term" value="P:cell fate determination"/>
    <property type="evidence" value="ECO:0007669"/>
    <property type="project" value="TreeGrafter"/>
</dbReference>
<protein>
    <submittedName>
        <fullName evidence="3">Uncharacterized protein</fullName>
    </submittedName>
</protein>
<evidence type="ECO:0000313" key="3">
    <source>
        <dbReference type="EMBL" id="KAK7357757.1"/>
    </source>
</evidence>
<reference evidence="3 5" key="1">
    <citation type="submission" date="2024-01" db="EMBL/GenBank/DDBJ databases">
        <title>The genomes of 5 underutilized Papilionoideae crops provide insights into root nodulation and disease resistanc.</title>
        <authorList>
            <person name="Jiang F."/>
        </authorList>
    </citation>
    <scope>NUCLEOTIDE SEQUENCE [LARGE SCALE GENOMIC DNA]</scope>
    <source>
        <strain evidence="3">JINMINGXINNONG_FW02</strain>
        <tissue evidence="3">Leaves</tissue>
    </source>
</reference>
<dbReference type="AlphaFoldDB" id="A0AAN9MT93"/>
<dbReference type="EMBL" id="JAYMYR010000006">
    <property type="protein sequence ID" value="KAK7357758.1"/>
    <property type="molecule type" value="Genomic_DNA"/>
</dbReference>
<dbReference type="Proteomes" id="UP001374584">
    <property type="component" value="Unassembled WGS sequence"/>
</dbReference>
<accession>A0AAN9MT93</accession>
<organism evidence="3 5">
    <name type="scientific">Phaseolus coccineus</name>
    <name type="common">Scarlet runner bean</name>
    <name type="synonym">Phaseolus multiflorus</name>
    <dbReference type="NCBI Taxonomy" id="3886"/>
    <lineage>
        <taxon>Eukaryota</taxon>
        <taxon>Viridiplantae</taxon>
        <taxon>Streptophyta</taxon>
        <taxon>Embryophyta</taxon>
        <taxon>Tracheophyta</taxon>
        <taxon>Spermatophyta</taxon>
        <taxon>Magnoliopsida</taxon>
        <taxon>eudicotyledons</taxon>
        <taxon>Gunneridae</taxon>
        <taxon>Pentapetalae</taxon>
        <taxon>rosids</taxon>
        <taxon>fabids</taxon>
        <taxon>Fabales</taxon>
        <taxon>Fabaceae</taxon>
        <taxon>Papilionoideae</taxon>
        <taxon>50 kb inversion clade</taxon>
        <taxon>NPAAA clade</taxon>
        <taxon>indigoferoid/millettioid clade</taxon>
        <taxon>Phaseoleae</taxon>
        <taxon>Phaseolus</taxon>
    </lineage>
</organism>
<evidence type="ECO:0000256" key="2">
    <source>
        <dbReference type="SAM" id="SignalP"/>
    </source>
</evidence>
<dbReference type="PANTHER" id="PTHR33184:SF80">
    <property type="entry name" value="BETA-1,3-N-ACETYLGLUCOSAMINYLTRANSFERASE FAMILY PROTEIN"/>
    <property type="match status" value="1"/>
</dbReference>
<evidence type="ECO:0000256" key="1">
    <source>
        <dbReference type="ARBA" id="ARBA00022729"/>
    </source>
</evidence>
<dbReference type="InterPro" id="IPR040361">
    <property type="entry name" value="TPD1"/>
</dbReference>